<feature type="region of interest" description="Disordered" evidence="3">
    <location>
        <begin position="104"/>
        <end position="127"/>
    </location>
</feature>
<dbReference type="EMBL" id="MT141550">
    <property type="protein sequence ID" value="QJA66143.1"/>
    <property type="molecule type" value="Genomic_DNA"/>
</dbReference>
<gene>
    <name evidence="5" type="ORF">MM415B00360_0005</name>
</gene>
<keyword evidence="2 5" id="KW-0808">Transferase</keyword>
<reference evidence="5" key="1">
    <citation type="submission" date="2020-03" db="EMBL/GenBank/DDBJ databases">
        <title>The deep terrestrial virosphere.</title>
        <authorList>
            <person name="Holmfeldt K."/>
            <person name="Nilsson E."/>
            <person name="Simone D."/>
            <person name="Lopez-Fernandez M."/>
            <person name="Wu X."/>
            <person name="de Brujin I."/>
            <person name="Lundin D."/>
            <person name="Andersson A."/>
            <person name="Bertilsson S."/>
            <person name="Dopson M."/>
        </authorList>
    </citation>
    <scope>NUCLEOTIDE SEQUENCE</scope>
    <source>
        <strain evidence="5">MM415B00360</strain>
    </source>
</reference>
<dbReference type="GO" id="GO:0003677">
    <property type="term" value="F:DNA binding"/>
    <property type="evidence" value="ECO:0007669"/>
    <property type="project" value="InterPro"/>
</dbReference>
<evidence type="ECO:0000256" key="3">
    <source>
        <dbReference type="SAM" id="MobiDB-lite"/>
    </source>
</evidence>
<dbReference type="GO" id="GO:0008170">
    <property type="term" value="F:N-methyltransferase activity"/>
    <property type="evidence" value="ECO:0007669"/>
    <property type="project" value="InterPro"/>
</dbReference>
<name>A0A6M3J8H1_9ZZZZ</name>
<dbReference type="Pfam" id="PF01555">
    <property type="entry name" value="N6_N4_Mtase"/>
    <property type="match status" value="1"/>
</dbReference>
<protein>
    <submittedName>
        <fullName evidence="5">Putative methyltransferase</fullName>
    </submittedName>
</protein>
<dbReference type="InterPro" id="IPR001091">
    <property type="entry name" value="RM_Methyltransferase"/>
</dbReference>
<evidence type="ECO:0000313" key="5">
    <source>
        <dbReference type="EMBL" id="QJA66143.1"/>
    </source>
</evidence>
<dbReference type="SUPFAM" id="SSF53335">
    <property type="entry name" value="S-adenosyl-L-methionine-dependent methyltransferases"/>
    <property type="match status" value="1"/>
</dbReference>
<organism evidence="5">
    <name type="scientific">viral metagenome</name>
    <dbReference type="NCBI Taxonomy" id="1070528"/>
    <lineage>
        <taxon>unclassified sequences</taxon>
        <taxon>metagenomes</taxon>
        <taxon>organismal metagenomes</taxon>
    </lineage>
</organism>
<feature type="region of interest" description="Disordered" evidence="3">
    <location>
        <begin position="281"/>
        <end position="305"/>
    </location>
</feature>
<dbReference type="Gene3D" id="3.40.50.150">
    <property type="entry name" value="Vaccinia Virus protein VP39"/>
    <property type="match status" value="1"/>
</dbReference>
<dbReference type="GO" id="GO:0032259">
    <property type="term" value="P:methylation"/>
    <property type="evidence" value="ECO:0007669"/>
    <property type="project" value="UniProtKB-KW"/>
</dbReference>
<evidence type="ECO:0000256" key="1">
    <source>
        <dbReference type="ARBA" id="ARBA00022603"/>
    </source>
</evidence>
<proteinExistence type="predicted"/>
<dbReference type="InterPro" id="IPR029063">
    <property type="entry name" value="SAM-dependent_MTases_sf"/>
</dbReference>
<feature type="domain" description="DNA methylase N-4/N-6" evidence="4">
    <location>
        <begin position="18"/>
        <end position="369"/>
    </location>
</feature>
<accession>A0A6M3J8H1</accession>
<sequence>MTYELGFMGKKWDSSGIAYNVPMWKEMFRITKPGGFLLCFGGTRTFHRLACAIEDAGWEIRDCMMWLYGSGFPKSHNIGKAIDKLRGNKREWISISPYKASDEAERASEGKCQSGRTTHPDITKGQSEWEGYGTALKPAWEPILVCMKPKEGSFADNAEKYGVAGLNIEGGRIGTEIIPKQVRGKPDPRWRTAFEGGITEEHQGRWPANLILDKEAGEMLDEQSGKTPSSFRKNKGDGKGIGMFGVSGGNTQGHKDSGGASRFFYCAKTSKRERNLGLENKSGEKVNDGRQTPIDNPYQRGETIRTNTHPTVKPLALMKYLCTLLKMPSAEQIILDPFLGSGTTGMACKELGINFIGIEKEPEYCEIAIRRIAAVEGIHPIPLHIDNIPAEVTKVIPHNDERRQSIIDAAAAACRKRRPQNK</sequence>
<evidence type="ECO:0000259" key="4">
    <source>
        <dbReference type="Pfam" id="PF01555"/>
    </source>
</evidence>
<keyword evidence="1 5" id="KW-0489">Methyltransferase</keyword>
<dbReference type="PRINTS" id="PR00508">
    <property type="entry name" value="S21N4MTFRASE"/>
</dbReference>
<dbReference type="InterPro" id="IPR002941">
    <property type="entry name" value="DNA_methylase_N4/N6"/>
</dbReference>
<dbReference type="AlphaFoldDB" id="A0A6M3J8H1"/>
<evidence type="ECO:0000256" key="2">
    <source>
        <dbReference type="ARBA" id="ARBA00022679"/>
    </source>
</evidence>